<name>A0ABP7V1E1_9BACI</name>
<dbReference type="InterPro" id="IPR003313">
    <property type="entry name" value="AraC-bd"/>
</dbReference>
<dbReference type="SUPFAM" id="SSF51215">
    <property type="entry name" value="Regulatory protein AraC"/>
    <property type="match status" value="1"/>
</dbReference>
<comment type="caution">
    <text evidence="5">The sequence shown here is derived from an EMBL/GenBank/DDBJ whole genome shotgun (WGS) entry which is preliminary data.</text>
</comment>
<dbReference type="Proteomes" id="UP001501734">
    <property type="component" value="Unassembled WGS sequence"/>
</dbReference>
<keyword evidence="1" id="KW-0805">Transcription regulation</keyword>
<dbReference type="InterPro" id="IPR009057">
    <property type="entry name" value="Homeodomain-like_sf"/>
</dbReference>
<dbReference type="SUPFAM" id="SSF46689">
    <property type="entry name" value="Homeodomain-like"/>
    <property type="match status" value="1"/>
</dbReference>
<gene>
    <name evidence="5" type="ORF">GCM10022410_01020</name>
</gene>
<dbReference type="EMBL" id="BAABDL010000004">
    <property type="protein sequence ID" value="GAA4057428.1"/>
    <property type="molecule type" value="Genomic_DNA"/>
</dbReference>
<sequence length="294" mass="34056">MNSFDFFPNTIIPIDGWNIHIIRMSYGSIAQPIPFHRHGKHCYELHYIESGTGTVFLEDDRYEIGGGTFFISGPEIQHAQFPSPNESFKEYCLNLVLEPEQEVERNSIISKLTEMKRFICQDSQGLAEKFHELTKEFQQQEEGYRQYIKALLESLLISCVRNNHQLINMDEKKNDLIVQGKVSSNERALIIDQYFLGDCRYFSLASLADILKLSPRQTQRMIKKFYGKSFFEKALEAKMNVAILLLTETRESMTSISDYIGYSSPEHFSYAFRHYFGVSPSEYRKKAIAKTSSV</sequence>
<proteinExistence type="predicted"/>
<evidence type="ECO:0000259" key="4">
    <source>
        <dbReference type="PROSITE" id="PS01124"/>
    </source>
</evidence>
<evidence type="ECO:0000313" key="6">
    <source>
        <dbReference type="Proteomes" id="UP001501734"/>
    </source>
</evidence>
<dbReference type="InterPro" id="IPR037923">
    <property type="entry name" value="HTH-like"/>
</dbReference>
<keyword evidence="6" id="KW-1185">Reference proteome</keyword>
<reference evidence="6" key="1">
    <citation type="journal article" date="2019" name="Int. J. Syst. Evol. Microbiol.">
        <title>The Global Catalogue of Microorganisms (GCM) 10K type strain sequencing project: providing services to taxonomists for standard genome sequencing and annotation.</title>
        <authorList>
            <consortium name="The Broad Institute Genomics Platform"/>
            <consortium name="The Broad Institute Genome Sequencing Center for Infectious Disease"/>
            <person name="Wu L."/>
            <person name="Ma J."/>
        </authorList>
    </citation>
    <scope>NUCLEOTIDE SEQUENCE [LARGE SCALE GENOMIC DNA]</scope>
    <source>
        <strain evidence="6">JCM 17250</strain>
    </source>
</reference>
<evidence type="ECO:0000256" key="2">
    <source>
        <dbReference type="ARBA" id="ARBA00023125"/>
    </source>
</evidence>
<accession>A0ABP7V1E1</accession>
<dbReference type="PANTHER" id="PTHR43280:SF28">
    <property type="entry name" value="HTH-TYPE TRANSCRIPTIONAL ACTIVATOR RHAS"/>
    <property type="match status" value="1"/>
</dbReference>
<evidence type="ECO:0000256" key="3">
    <source>
        <dbReference type="ARBA" id="ARBA00023163"/>
    </source>
</evidence>
<evidence type="ECO:0000313" key="5">
    <source>
        <dbReference type="EMBL" id="GAA4057428.1"/>
    </source>
</evidence>
<dbReference type="InterPro" id="IPR020449">
    <property type="entry name" value="Tscrpt_reg_AraC-type_HTH"/>
</dbReference>
<protein>
    <recommendedName>
        <fullName evidence="4">HTH araC/xylS-type domain-containing protein</fullName>
    </recommendedName>
</protein>
<feature type="domain" description="HTH araC/xylS-type" evidence="4">
    <location>
        <begin position="185"/>
        <end position="286"/>
    </location>
</feature>
<dbReference type="InterPro" id="IPR018060">
    <property type="entry name" value="HTH_AraC"/>
</dbReference>
<keyword evidence="3" id="KW-0804">Transcription</keyword>
<dbReference type="PROSITE" id="PS00041">
    <property type="entry name" value="HTH_ARAC_FAMILY_1"/>
    <property type="match status" value="1"/>
</dbReference>
<dbReference type="PRINTS" id="PR00032">
    <property type="entry name" value="HTHARAC"/>
</dbReference>
<dbReference type="InterPro" id="IPR018062">
    <property type="entry name" value="HTH_AraC-typ_CS"/>
</dbReference>
<keyword evidence="2" id="KW-0238">DNA-binding</keyword>
<dbReference type="Gene3D" id="2.60.120.10">
    <property type="entry name" value="Jelly Rolls"/>
    <property type="match status" value="1"/>
</dbReference>
<evidence type="ECO:0000256" key="1">
    <source>
        <dbReference type="ARBA" id="ARBA00023015"/>
    </source>
</evidence>
<dbReference type="InterPro" id="IPR014710">
    <property type="entry name" value="RmlC-like_jellyroll"/>
</dbReference>
<dbReference type="PANTHER" id="PTHR43280">
    <property type="entry name" value="ARAC-FAMILY TRANSCRIPTIONAL REGULATOR"/>
    <property type="match status" value="1"/>
</dbReference>
<dbReference type="Pfam" id="PF02311">
    <property type="entry name" value="AraC_binding"/>
    <property type="match status" value="1"/>
</dbReference>
<dbReference type="SMART" id="SM00342">
    <property type="entry name" value="HTH_ARAC"/>
    <property type="match status" value="1"/>
</dbReference>
<organism evidence="5 6">
    <name type="scientific">Amphibacillus indicireducens</name>
    <dbReference type="NCBI Taxonomy" id="1076330"/>
    <lineage>
        <taxon>Bacteria</taxon>
        <taxon>Bacillati</taxon>
        <taxon>Bacillota</taxon>
        <taxon>Bacilli</taxon>
        <taxon>Bacillales</taxon>
        <taxon>Bacillaceae</taxon>
        <taxon>Amphibacillus</taxon>
    </lineage>
</organism>
<dbReference type="Pfam" id="PF12833">
    <property type="entry name" value="HTH_18"/>
    <property type="match status" value="1"/>
</dbReference>
<dbReference type="PROSITE" id="PS01124">
    <property type="entry name" value="HTH_ARAC_FAMILY_2"/>
    <property type="match status" value="1"/>
</dbReference>
<dbReference type="Gene3D" id="1.10.10.60">
    <property type="entry name" value="Homeodomain-like"/>
    <property type="match status" value="1"/>
</dbReference>
<dbReference type="RefSeq" id="WP_344909352.1">
    <property type="nucleotide sequence ID" value="NZ_BAABDL010000004.1"/>
</dbReference>